<dbReference type="RefSeq" id="WP_345397525.1">
    <property type="nucleotide sequence ID" value="NZ_BAABHG010000008.1"/>
</dbReference>
<evidence type="ECO:0000256" key="1">
    <source>
        <dbReference type="SAM" id="Phobius"/>
    </source>
</evidence>
<reference evidence="3" key="1">
    <citation type="journal article" date="2019" name="Int. J. Syst. Evol. Microbiol.">
        <title>The Global Catalogue of Microorganisms (GCM) 10K type strain sequencing project: providing services to taxonomists for standard genome sequencing and annotation.</title>
        <authorList>
            <consortium name="The Broad Institute Genomics Platform"/>
            <consortium name="The Broad Institute Genome Sequencing Center for Infectious Disease"/>
            <person name="Wu L."/>
            <person name="Ma J."/>
        </authorList>
    </citation>
    <scope>NUCLEOTIDE SEQUENCE [LARGE SCALE GENOMIC DNA]</scope>
    <source>
        <strain evidence="3">CGMCC 4.7643</strain>
    </source>
</reference>
<evidence type="ECO:0000313" key="3">
    <source>
        <dbReference type="Proteomes" id="UP001597419"/>
    </source>
</evidence>
<feature type="transmembrane region" description="Helical" evidence="1">
    <location>
        <begin position="6"/>
        <end position="22"/>
    </location>
</feature>
<evidence type="ECO:0000313" key="2">
    <source>
        <dbReference type="EMBL" id="MFD2459595.1"/>
    </source>
</evidence>
<keyword evidence="3" id="KW-1185">Reference proteome</keyword>
<sequence length="97" mass="10266">MAKKTWIIIGVIAAVVIIYALNKQSADASSTTGCKVGVTADVLNVREAPDGNAKIVGKYVKDAKVDVLPGAQNGFRKISDTKWVSAEFTKPEQGAKC</sequence>
<dbReference type="Gene3D" id="2.30.30.40">
    <property type="entry name" value="SH3 Domains"/>
    <property type="match status" value="1"/>
</dbReference>
<dbReference type="EMBL" id="JBHUKU010000006">
    <property type="protein sequence ID" value="MFD2459595.1"/>
    <property type="molecule type" value="Genomic_DNA"/>
</dbReference>
<protein>
    <submittedName>
        <fullName evidence="2">SH3 domain-containing protein</fullName>
    </submittedName>
</protein>
<proteinExistence type="predicted"/>
<organism evidence="2 3">
    <name type="scientific">Amycolatopsis samaneae</name>
    <dbReference type="NCBI Taxonomy" id="664691"/>
    <lineage>
        <taxon>Bacteria</taxon>
        <taxon>Bacillati</taxon>
        <taxon>Actinomycetota</taxon>
        <taxon>Actinomycetes</taxon>
        <taxon>Pseudonocardiales</taxon>
        <taxon>Pseudonocardiaceae</taxon>
        <taxon>Amycolatopsis</taxon>
    </lineage>
</organism>
<accession>A0ABW5GEM4</accession>
<keyword evidence="1" id="KW-0812">Transmembrane</keyword>
<keyword evidence="1" id="KW-1133">Transmembrane helix</keyword>
<gene>
    <name evidence="2" type="ORF">ACFSYJ_13360</name>
</gene>
<dbReference type="Proteomes" id="UP001597419">
    <property type="component" value="Unassembled WGS sequence"/>
</dbReference>
<comment type="caution">
    <text evidence="2">The sequence shown here is derived from an EMBL/GenBank/DDBJ whole genome shotgun (WGS) entry which is preliminary data.</text>
</comment>
<name>A0ABW5GEM4_9PSEU</name>
<keyword evidence="1" id="KW-0472">Membrane</keyword>